<evidence type="ECO:0000259" key="1">
    <source>
        <dbReference type="Pfam" id="PF01206"/>
    </source>
</evidence>
<dbReference type="AlphaFoldDB" id="A0A7J3JR42"/>
<sequence length="80" mass="8573">MPETKIADFRGEDCPGPLIKAIKALAEAKKGDTIVVLTTSSRCVEMIKEIVESLGLGNINILQKEGYVEVVLEKTAEGGI</sequence>
<name>A0A7J3JR42_9CREN</name>
<comment type="caution">
    <text evidence="3">The sequence shown here is derived from an EMBL/GenBank/DDBJ whole genome shotgun (WGS) entry which is preliminary data.</text>
</comment>
<accession>A0A7J3JR42</accession>
<protein>
    <submittedName>
        <fullName evidence="3">Sulfurtransferase TusA family protein</fullName>
    </submittedName>
</protein>
<dbReference type="EMBL" id="DTBZ01000100">
    <property type="protein sequence ID" value="HGQ18405.1"/>
    <property type="molecule type" value="Genomic_DNA"/>
</dbReference>
<feature type="domain" description="UPF0033" evidence="1">
    <location>
        <begin position="8"/>
        <end position="74"/>
    </location>
</feature>
<dbReference type="InterPro" id="IPR001455">
    <property type="entry name" value="TusA-like"/>
</dbReference>
<dbReference type="Pfam" id="PF01206">
    <property type="entry name" value="TusA"/>
    <property type="match status" value="1"/>
</dbReference>
<dbReference type="Gene3D" id="3.30.110.40">
    <property type="entry name" value="TusA-like domain"/>
    <property type="match status" value="1"/>
</dbReference>
<proteinExistence type="predicted"/>
<dbReference type="GO" id="GO:0016740">
    <property type="term" value="F:transferase activity"/>
    <property type="evidence" value="ECO:0007669"/>
    <property type="project" value="UniProtKB-KW"/>
</dbReference>
<organism evidence="3">
    <name type="scientific">Ignisphaera aggregans</name>
    <dbReference type="NCBI Taxonomy" id="334771"/>
    <lineage>
        <taxon>Archaea</taxon>
        <taxon>Thermoproteota</taxon>
        <taxon>Thermoprotei</taxon>
        <taxon>Desulfurococcales</taxon>
        <taxon>Desulfurococcaceae</taxon>
        <taxon>Ignisphaera</taxon>
    </lineage>
</organism>
<dbReference type="SUPFAM" id="SSF64307">
    <property type="entry name" value="SirA-like"/>
    <property type="match status" value="1"/>
</dbReference>
<keyword evidence="3" id="KW-0808">Transferase</keyword>
<evidence type="ECO:0000313" key="2">
    <source>
        <dbReference type="EMBL" id="HGN36312.1"/>
    </source>
</evidence>
<dbReference type="InterPro" id="IPR036868">
    <property type="entry name" value="TusA-like_sf"/>
</dbReference>
<evidence type="ECO:0000313" key="3">
    <source>
        <dbReference type="EMBL" id="HGQ18405.1"/>
    </source>
</evidence>
<gene>
    <name evidence="2" type="ORF">ENT87_01995</name>
    <name evidence="3" type="ORF">ENU30_05475</name>
</gene>
<dbReference type="PANTHER" id="PTHR33279">
    <property type="entry name" value="SULFUR CARRIER PROTEIN YEDF-RELATED"/>
    <property type="match status" value="1"/>
</dbReference>
<dbReference type="EMBL" id="DTAI01000063">
    <property type="protein sequence ID" value="HGN36312.1"/>
    <property type="molecule type" value="Genomic_DNA"/>
</dbReference>
<dbReference type="PANTHER" id="PTHR33279:SF18">
    <property type="entry name" value="SULFUR CARRIER PROTEIN MJ0990-RELATED"/>
    <property type="match status" value="1"/>
</dbReference>
<reference evidence="3" key="1">
    <citation type="journal article" date="2020" name="mSystems">
        <title>Genome- and Community-Level Interaction Insights into Carbon Utilization and Element Cycling Functions of Hydrothermarchaeota in Hydrothermal Sediment.</title>
        <authorList>
            <person name="Zhou Z."/>
            <person name="Liu Y."/>
            <person name="Xu W."/>
            <person name="Pan J."/>
            <person name="Luo Z.H."/>
            <person name="Li M."/>
        </authorList>
    </citation>
    <scope>NUCLEOTIDE SEQUENCE [LARGE SCALE GENOMIC DNA]</scope>
    <source>
        <strain evidence="2">SpSt-618</strain>
        <strain evidence="3">SpSt-657</strain>
    </source>
</reference>
<dbReference type="CDD" id="cd00291">
    <property type="entry name" value="SirA_YedF_YeeD"/>
    <property type="match status" value="1"/>
</dbReference>